<dbReference type="PANTHER" id="PTHR24365">
    <property type="entry name" value="TOLL-LIKE RECEPTOR"/>
    <property type="match status" value="1"/>
</dbReference>
<dbReference type="SUPFAM" id="SSF52058">
    <property type="entry name" value="L domain-like"/>
    <property type="match status" value="2"/>
</dbReference>
<comment type="similarity">
    <text evidence="2">Belongs to the Toll-like receptor family.</text>
</comment>
<keyword evidence="4" id="KW-0433">Leucine-rich repeat</keyword>
<accession>A0A7G8ZA25</accession>
<keyword evidence="7" id="KW-0677">Repeat</keyword>
<dbReference type="PANTHER" id="PTHR24365:SF541">
    <property type="entry name" value="PROTEIN TOLL-RELATED"/>
    <property type="match status" value="1"/>
</dbReference>
<evidence type="ECO:0000256" key="1">
    <source>
        <dbReference type="ARBA" id="ARBA00004479"/>
    </source>
</evidence>
<dbReference type="Gene3D" id="3.40.50.10140">
    <property type="entry name" value="Toll/interleukin-1 receptor homology (TIR) domain"/>
    <property type="match status" value="1"/>
</dbReference>
<dbReference type="SMART" id="SM00255">
    <property type="entry name" value="TIR"/>
    <property type="match status" value="1"/>
</dbReference>
<keyword evidence="3" id="KW-0399">Innate immunity</keyword>
<dbReference type="PROSITE" id="PS50104">
    <property type="entry name" value="TIR"/>
    <property type="match status" value="1"/>
</dbReference>
<reference evidence="16" key="1">
    <citation type="journal article" date="2020" name="Fish Shellfish">
        <title>Toll-like signaling pathway in the transcriptome of Littorina littorea.</title>
        <authorList>
            <person name="Gorbushin A.M."/>
        </authorList>
    </citation>
    <scope>NUCLEOTIDE SEQUENCE</scope>
    <source>
        <tissue evidence="16">Kidney</tissue>
    </source>
</reference>
<comment type="subcellular location">
    <subcellularLocation>
        <location evidence="1">Membrane</location>
        <topology evidence="1">Single-pass type I membrane protein</topology>
    </subcellularLocation>
</comment>
<evidence type="ECO:0000256" key="5">
    <source>
        <dbReference type="ARBA" id="ARBA00022692"/>
    </source>
</evidence>
<evidence type="ECO:0000256" key="6">
    <source>
        <dbReference type="ARBA" id="ARBA00022729"/>
    </source>
</evidence>
<evidence type="ECO:0000256" key="3">
    <source>
        <dbReference type="ARBA" id="ARBA00022588"/>
    </source>
</evidence>
<sequence>MRRYSHTMGATTVLWCFGLFIWIHVSAQNYAGDMACTDKPQVSCGDNVCTCCTANDTAEELETGICVKTGLTYIPRMPDSVRYLIFVSNNLSAVKSPELVFSNVTEVEHLVLAWNSMCYFGPNVFSGLKNLRYLDIIGNFLTMESVRNMLSIPGLLSLSALHCDLPSPPANAFTNITSDVEIIILSSRHAGQVYDMTAFCSLSQLKVIALSLSKVINVTTTCSLQIEYLELRENGLHSLPISCSDKSESLFPHLKTLDMAGNSIDYVEKACLPASDALDLSENTFLVFESDRLKIKQFPNLRVLSLNSSTSLIWGVLSKAFSHPTLQCLVLDRCYIDFSDRGRVASDAFAGCPRLTVLSLMYNLFDDVDDARFLELFGSLNLTVLQLSHNKISLISWKIFDHFQNLRELDLVNTGLSDLPDGVFSSLRHLNWLDITDNKIATVTERTFSEEMRQELSLLGLGHNPFMCVCDLMWFRNWFVSQPTLFLDEDSSELEYACNNLAVTKLAEFYLTDQACVLSQSVNVAIILVTSAMIVTLTTVSLVFRFRWHIRLALYEVFRGRGDVKRMRLLADHFRYDVFVSYTSEDLPWVRAHLMPELEGRLGLRLCVHERDFIPGNNIVDNIADCVQSSKKILMVFSRDFVKHQWCQFELTFCLSHAMDYDDALIIVCVDDVVSSEMTSAMMAVLKITTYIQWEEFADAIEAFWGRLRLSMNEITGQIGP</sequence>
<evidence type="ECO:0000256" key="13">
    <source>
        <dbReference type="SAM" id="Phobius"/>
    </source>
</evidence>
<feature type="domain" description="TIR" evidence="15">
    <location>
        <begin position="574"/>
        <end position="712"/>
    </location>
</feature>
<evidence type="ECO:0000256" key="2">
    <source>
        <dbReference type="ARBA" id="ARBA00009634"/>
    </source>
</evidence>
<dbReference type="GO" id="GO:0005886">
    <property type="term" value="C:plasma membrane"/>
    <property type="evidence" value="ECO:0007669"/>
    <property type="project" value="TreeGrafter"/>
</dbReference>
<evidence type="ECO:0000256" key="9">
    <source>
        <dbReference type="ARBA" id="ARBA00022989"/>
    </source>
</evidence>
<keyword evidence="8" id="KW-0391">Immunity</keyword>
<dbReference type="SMART" id="SM00369">
    <property type="entry name" value="LRR_TYP"/>
    <property type="match status" value="4"/>
</dbReference>
<evidence type="ECO:0000256" key="12">
    <source>
        <dbReference type="ARBA" id="ARBA00023180"/>
    </source>
</evidence>
<dbReference type="Gene3D" id="3.80.10.10">
    <property type="entry name" value="Ribonuclease Inhibitor"/>
    <property type="match status" value="3"/>
</dbReference>
<dbReference type="Pfam" id="PF01582">
    <property type="entry name" value="TIR"/>
    <property type="match status" value="1"/>
</dbReference>
<keyword evidence="6 14" id="KW-0732">Signal</keyword>
<dbReference type="GO" id="GO:0038023">
    <property type="term" value="F:signaling receptor activity"/>
    <property type="evidence" value="ECO:0007669"/>
    <property type="project" value="TreeGrafter"/>
</dbReference>
<organism evidence="16">
    <name type="scientific">Littorina littorea</name>
    <name type="common">Common periwinkle</name>
    <dbReference type="NCBI Taxonomy" id="31216"/>
    <lineage>
        <taxon>Eukaryota</taxon>
        <taxon>Metazoa</taxon>
        <taxon>Spiralia</taxon>
        <taxon>Lophotrochozoa</taxon>
        <taxon>Mollusca</taxon>
        <taxon>Gastropoda</taxon>
        <taxon>Caenogastropoda</taxon>
        <taxon>Littorinimorpha</taxon>
        <taxon>Littorinoidea</taxon>
        <taxon>Littorinidae</taxon>
        <taxon>Littorina</taxon>
    </lineage>
</organism>
<keyword evidence="12" id="KW-0325">Glycoprotein</keyword>
<evidence type="ECO:0000256" key="8">
    <source>
        <dbReference type="ARBA" id="ARBA00022859"/>
    </source>
</evidence>
<evidence type="ECO:0000256" key="14">
    <source>
        <dbReference type="SAM" id="SignalP"/>
    </source>
</evidence>
<dbReference type="InterPro" id="IPR003591">
    <property type="entry name" value="Leu-rich_rpt_typical-subtyp"/>
</dbReference>
<keyword evidence="9 13" id="KW-1133">Transmembrane helix</keyword>
<gene>
    <name evidence="16" type="primary">TLR27.1</name>
</gene>
<evidence type="ECO:0000313" key="16">
    <source>
        <dbReference type="EMBL" id="QNL15334.1"/>
    </source>
</evidence>
<evidence type="ECO:0000256" key="7">
    <source>
        <dbReference type="ARBA" id="ARBA00022737"/>
    </source>
</evidence>
<dbReference type="AlphaFoldDB" id="A0A7G8ZA25"/>
<feature type="transmembrane region" description="Helical" evidence="13">
    <location>
        <begin position="524"/>
        <end position="544"/>
    </location>
</feature>
<feature type="signal peptide" evidence="14">
    <location>
        <begin position="1"/>
        <end position="27"/>
    </location>
</feature>
<dbReference type="Pfam" id="PF13855">
    <property type="entry name" value="LRR_8"/>
    <property type="match status" value="1"/>
</dbReference>
<feature type="chain" id="PRO_5028911604" evidence="14">
    <location>
        <begin position="28"/>
        <end position="721"/>
    </location>
</feature>
<keyword evidence="5 13" id="KW-0812">Transmembrane</keyword>
<evidence type="ECO:0000256" key="10">
    <source>
        <dbReference type="ARBA" id="ARBA00023136"/>
    </source>
</evidence>
<dbReference type="FunFam" id="3.40.50.10140:FF:000001">
    <property type="entry name" value="Toll-like receptor 2"/>
    <property type="match status" value="1"/>
</dbReference>
<dbReference type="GO" id="GO:0045087">
    <property type="term" value="P:innate immune response"/>
    <property type="evidence" value="ECO:0007669"/>
    <property type="project" value="UniProtKB-KW"/>
</dbReference>
<dbReference type="InterPro" id="IPR000157">
    <property type="entry name" value="TIR_dom"/>
</dbReference>
<keyword evidence="10 13" id="KW-0472">Membrane</keyword>
<name>A0A7G8ZA25_LITLI</name>
<proteinExistence type="evidence at transcript level"/>
<dbReference type="InterPro" id="IPR032675">
    <property type="entry name" value="LRR_dom_sf"/>
</dbReference>
<dbReference type="SUPFAM" id="SSF52200">
    <property type="entry name" value="Toll/Interleukin receptor TIR domain"/>
    <property type="match status" value="1"/>
</dbReference>
<keyword evidence="11 16" id="KW-0675">Receptor</keyword>
<dbReference type="InterPro" id="IPR035897">
    <property type="entry name" value="Toll_tir_struct_dom_sf"/>
</dbReference>
<dbReference type="PRINTS" id="PR01537">
    <property type="entry name" value="INTRLKN1R1F"/>
</dbReference>
<dbReference type="EMBL" id="MT683603">
    <property type="protein sequence ID" value="QNL15334.1"/>
    <property type="molecule type" value="mRNA"/>
</dbReference>
<dbReference type="InterPro" id="IPR001611">
    <property type="entry name" value="Leu-rich_rpt"/>
</dbReference>
<evidence type="ECO:0000256" key="4">
    <source>
        <dbReference type="ARBA" id="ARBA00022614"/>
    </source>
</evidence>
<evidence type="ECO:0000256" key="11">
    <source>
        <dbReference type="ARBA" id="ARBA00023170"/>
    </source>
</evidence>
<protein>
    <submittedName>
        <fullName evidence="16">Toll-like receptor 27.1</fullName>
    </submittedName>
</protein>
<evidence type="ECO:0000259" key="15">
    <source>
        <dbReference type="PROSITE" id="PS50104"/>
    </source>
</evidence>
<dbReference type="GO" id="GO:0007165">
    <property type="term" value="P:signal transduction"/>
    <property type="evidence" value="ECO:0007669"/>
    <property type="project" value="InterPro"/>
</dbReference>